<feature type="repeat" description="TPR" evidence="4">
    <location>
        <begin position="161"/>
        <end position="194"/>
    </location>
</feature>
<dbReference type="Pfam" id="PF13424">
    <property type="entry name" value="TPR_12"/>
    <property type="match status" value="1"/>
</dbReference>
<evidence type="ECO:0000256" key="1">
    <source>
        <dbReference type="ARBA" id="ARBA00000085"/>
    </source>
</evidence>
<dbReference type="EMBL" id="BAAAGE010000002">
    <property type="protein sequence ID" value="GAA0720292.1"/>
    <property type="molecule type" value="Genomic_DNA"/>
</dbReference>
<feature type="transmembrane region" description="Helical" evidence="6">
    <location>
        <begin position="398"/>
        <end position="418"/>
    </location>
</feature>
<accession>A0ABN1IT00</accession>
<keyword evidence="6" id="KW-0472">Membrane</keyword>
<evidence type="ECO:0000313" key="8">
    <source>
        <dbReference type="EMBL" id="GAA0720292.1"/>
    </source>
</evidence>
<dbReference type="PRINTS" id="PR00344">
    <property type="entry name" value="BCTRLSENSOR"/>
</dbReference>
<name>A0ABN1IT00_9FLAO</name>
<dbReference type="InterPro" id="IPR003661">
    <property type="entry name" value="HisK_dim/P_dom"/>
</dbReference>
<evidence type="ECO:0000256" key="3">
    <source>
        <dbReference type="ARBA" id="ARBA00022553"/>
    </source>
</evidence>
<reference evidence="8 9" key="1">
    <citation type="journal article" date="2019" name="Int. J. Syst. Evol. Microbiol.">
        <title>The Global Catalogue of Microorganisms (GCM) 10K type strain sequencing project: providing services to taxonomists for standard genome sequencing and annotation.</title>
        <authorList>
            <consortium name="The Broad Institute Genomics Platform"/>
            <consortium name="The Broad Institute Genome Sequencing Center for Infectious Disease"/>
            <person name="Wu L."/>
            <person name="Ma J."/>
        </authorList>
    </citation>
    <scope>NUCLEOTIDE SEQUENCE [LARGE SCALE GENOMIC DNA]</scope>
    <source>
        <strain evidence="8 9">JCM 15974</strain>
    </source>
</reference>
<dbReference type="InterPro" id="IPR011990">
    <property type="entry name" value="TPR-like_helical_dom_sf"/>
</dbReference>
<evidence type="ECO:0000256" key="2">
    <source>
        <dbReference type="ARBA" id="ARBA00012438"/>
    </source>
</evidence>
<dbReference type="Gene3D" id="3.30.565.10">
    <property type="entry name" value="Histidine kinase-like ATPase, C-terminal domain"/>
    <property type="match status" value="1"/>
</dbReference>
<keyword evidence="6" id="KW-1133">Transmembrane helix</keyword>
<dbReference type="Proteomes" id="UP001501758">
    <property type="component" value="Unassembled WGS sequence"/>
</dbReference>
<sequence length="658" mass="75016">MKNLPHLFILILFISKPIFSQQKELDSIITRITTLSDSSTIDYGSRQVEHLFWKKEFDLGLLYADKLLKLSEKLEYDKGIATSYNQIGNMYNRKDELIKASSNYSKAEKYFKKINLLEGLALVNNNKSSVEQERGNLEKSISYLLEANKYNFQLKDSIGLSRTLNNIGNAYAMLGKFESAKSYYTQSISIKKKHKLKKLGTSLNNMALLHFNEKMIDSATNYVVEALSTCKKNDNIRSASFSYEILAKIALHKNQQALAKKYYDSSMIAGIESKCNRAVINSKQQLGYIAIQNKDFREAEKMLSMSRDELAKTNIPSLLLTNYKYSVKLDSARGQYANALQWQQKYQKLSDKNTLEQSTQKVTQAENRFKAEMEQLKLIDEQEKREQKTKEKLFRSRVFNYIAIGVLIFLSIFLAHIIKTKKERKRLIKKLNDSNQVKNKLFSIISHDLKNEIHGLNGSLNLMKNNNLSSNELGEIIPLLANRTHQTSIMLTNLLNWSKSQMKELYANPTSFDISEVINNKFAFFDPKATQKRIKLINELPPTRVYADKDMFSIVSQNLMANAIKFCNPGDSITLFSRAKGDYYQIGFKDTGIGIKAENVHKLFAEDTFTTNGTQQETGTGLGLRICKELIDLNKGNIAVESKPGVGSTFYITLPMAS</sequence>
<gene>
    <name evidence="8" type="ORF">GCM10009430_20300</name>
</gene>
<dbReference type="PANTHER" id="PTHR43547:SF2">
    <property type="entry name" value="HYBRID SIGNAL TRANSDUCTION HISTIDINE KINASE C"/>
    <property type="match status" value="1"/>
</dbReference>
<evidence type="ECO:0000313" key="9">
    <source>
        <dbReference type="Proteomes" id="UP001501758"/>
    </source>
</evidence>
<proteinExistence type="predicted"/>
<dbReference type="Gene3D" id="1.25.40.10">
    <property type="entry name" value="Tetratricopeptide repeat domain"/>
    <property type="match status" value="2"/>
</dbReference>
<evidence type="ECO:0000259" key="7">
    <source>
        <dbReference type="PROSITE" id="PS50109"/>
    </source>
</evidence>
<dbReference type="RefSeq" id="WP_343912207.1">
    <property type="nucleotide sequence ID" value="NZ_BAAAGE010000002.1"/>
</dbReference>
<dbReference type="SMART" id="SM00028">
    <property type="entry name" value="TPR"/>
    <property type="match status" value="3"/>
</dbReference>
<evidence type="ECO:0000256" key="6">
    <source>
        <dbReference type="SAM" id="Phobius"/>
    </source>
</evidence>
<dbReference type="InterPro" id="IPR036097">
    <property type="entry name" value="HisK_dim/P_sf"/>
</dbReference>
<evidence type="ECO:0000256" key="4">
    <source>
        <dbReference type="PROSITE-ProRule" id="PRU00339"/>
    </source>
</evidence>
<dbReference type="PROSITE" id="PS50109">
    <property type="entry name" value="HIS_KIN"/>
    <property type="match status" value="1"/>
</dbReference>
<evidence type="ECO:0000256" key="5">
    <source>
        <dbReference type="SAM" id="Coils"/>
    </source>
</evidence>
<dbReference type="PROSITE" id="PS50005">
    <property type="entry name" value="TPR"/>
    <property type="match status" value="1"/>
</dbReference>
<dbReference type="CDD" id="cd00082">
    <property type="entry name" value="HisKA"/>
    <property type="match status" value="1"/>
</dbReference>
<feature type="domain" description="Histidine kinase" evidence="7">
    <location>
        <begin position="444"/>
        <end position="658"/>
    </location>
</feature>
<keyword evidence="3" id="KW-0597">Phosphoprotein</keyword>
<dbReference type="InterPro" id="IPR019734">
    <property type="entry name" value="TPR_rpt"/>
</dbReference>
<dbReference type="SUPFAM" id="SSF55874">
    <property type="entry name" value="ATPase domain of HSP90 chaperone/DNA topoisomerase II/histidine kinase"/>
    <property type="match status" value="1"/>
</dbReference>
<dbReference type="InterPro" id="IPR005467">
    <property type="entry name" value="His_kinase_dom"/>
</dbReference>
<comment type="catalytic activity">
    <reaction evidence="1">
        <text>ATP + protein L-histidine = ADP + protein N-phospho-L-histidine.</text>
        <dbReference type="EC" id="2.7.13.3"/>
    </reaction>
</comment>
<dbReference type="InterPro" id="IPR004358">
    <property type="entry name" value="Sig_transdc_His_kin-like_C"/>
</dbReference>
<keyword evidence="6" id="KW-0812">Transmembrane</keyword>
<feature type="coiled-coil region" evidence="5">
    <location>
        <begin position="355"/>
        <end position="382"/>
    </location>
</feature>
<keyword evidence="4" id="KW-0802">TPR repeat</keyword>
<keyword evidence="5" id="KW-0175">Coiled coil</keyword>
<dbReference type="PANTHER" id="PTHR43547">
    <property type="entry name" value="TWO-COMPONENT HISTIDINE KINASE"/>
    <property type="match status" value="1"/>
</dbReference>
<dbReference type="InterPro" id="IPR003594">
    <property type="entry name" value="HATPase_dom"/>
</dbReference>
<dbReference type="EC" id="2.7.13.3" evidence="2"/>
<dbReference type="Gene3D" id="1.10.287.130">
    <property type="match status" value="1"/>
</dbReference>
<dbReference type="InterPro" id="IPR036890">
    <property type="entry name" value="HATPase_C_sf"/>
</dbReference>
<organism evidence="8 9">
    <name type="scientific">Aquimarina litoralis</name>
    <dbReference type="NCBI Taxonomy" id="584605"/>
    <lineage>
        <taxon>Bacteria</taxon>
        <taxon>Pseudomonadati</taxon>
        <taxon>Bacteroidota</taxon>
        <taxon>Flavobacteriia</taxon>
        <taxon>Flavobacteriales</taxon>
        <taxon>Flavobacteriaceae</taxon>
        <taxon>Aquimarina</taxon>
    </lineage>
</organism>
<comment type="caution">
    <text evidence="8">The sequence shown here is derived from an EMBL/GenBank/DDBJ whole genome shotgun (WGS) entry which is preliminary data.</text>
</comment>
<dbReference type="SMART" id="SM00387">
    <property type="entry name" value="HATPase_c"/>
    <property type="match status" value="1"/>
</dbReference>
<protein>
    <recommendedName>
        <fullName evidence="2">histidine kinase</fullName>
        <ecNumber evidence="2">2.7.13.3</ecNumber>
    </recommendedName>
</protein>
<dbReference type="SUPFAM" id="SSF47384">
    <property type="entry name" value="Homodimeric domain of signal transducing histidine kinase"/>
    <property type="match status" value="1"/>
</dbReference>
<dbReference type="SUPFAM" id="SSF48452">
    <property type="entry name" value="TPR-like"/>
    <property type="match status" value="2"/>
</dbReference>
<keyword evidence="9" id="KW-1185">Reference proteome</keyword>
<dbReference type="Pfam" id="PF02518">
    <property type="entry name" value="HATPase_c"/>
    <property type="match status" value="1"/>
</dbReference>